<evidence type="ECO:0000313" key="3">
    <source>
        <dbReference type="EMBL" id="BBP44491.1"/>
    </source>
</evidence>
<dbReference type="Proteomes" id="UP000501466">
    <property type="component" value="Chromosome"/>
</dbReference>
<dbReference type="PANTHER" id="PTHR43630">
    <property type="entry name" value="POLY-BETA-1,6-N-ACETYL-D-GLUCOSAMINE SYNTHASE"/>
    <property type="match status" value="1"/>
</dbReference>
<dbReference type="KEGG" id="tzo:THMIRHAT_22370"/>
<dbReference type="CDD" id="cd02511">
    <property type="entry name" value="Beta4Glucosyltransferase"/>
    <property type="match status" value="1"/>
</dbReference>
<dbReference type="AlphaFoldDB" id="A0A6F8PQU2"/>
<dbReference type="SUPFAM" id="SSF53448">
    <property type="entry name" value="Nucleotide-diphospho-sugar transferases"/>
    <property type="match status" value="1"/>
</dbReference>
<organism evidence="3 4">
    <name type="scientific">Thiosulfativibrio zosterae</name>
    <dbReference type="NCBI Taxonomy" id="2675053"/>
    <lineage>
        <taxon>Bacteria</taxon>
        <taxon>Pseudomonadati</taxon>
        <taxon>Pseudomonadota</taxon>
        <taxon>Gammaproteobacteria</taxon>
        <taxon>Thiotrichales</taxon>
        <taxon>Piscirickettsiaceae</taxon>
        <taxon>Thiosulfativibrio</taxon>
    </lineage>
</organism>
<dbReference type="PANTHER" id="PTHR43630:SF2">
    <property type="entry name" value="GLYCOSYLTRANSFERASE"/>
    <property type="match status" value="1"/>
</dbReference>
<evidence type="ECO:0000313" key="4">
    <source>
        <dbReference type="Proteomes" id="UP000501466"/>
    </source>
</evidence>
<dbReference type="Pfam" id="PF00535">
    <property type="entry name" value="Glycos_transf_2"/>
    <property type="match status" value="1"/>
</dbReference>
<proteinExistence type="inferred from homology"/>
<dbReference type="GO" id="GO:0016740">
    <property type="term" value="F:transferase activity"/>
    <property type="evidence" value="ECO:0007669"/>
    <property type="project" value="UniProtKB-KW"/>
</dbReference>
<name>A0A6F8PQU2_9GAMM</name>
<dbReference type="InterPro" id="IPR029044">
    <property type="entry name" value="Nucleotide-diphossugar_trans"/>
</dbReference>
<feature type="domain" description="Glycosyltransferase 2-like" evidence="2">
    <location>
        <begin position="11"/>
        <end position="128"/>
    </location>
</feature>
<dbReference type="InterPro" id="IPR001173">
    <property type="entry name" value="Glyco_trans_2-like"/>
</dbReference>
<comment type="similarity">
    <text evidence="1">Belongs to the glycosyltransferase 2 family. WaaE/KdtX subfamily.</text>
</comment>
<gene>
    <name evidence="3" type="ORF">THMIRHAT_22370</name>
</gene>
<accession>A0A6F8PQU2</accession>
<protein>
    <submittedName>
        <fullName evidence="3">Glycosyl transferase family 2</fullName>
    </submittedName>
</protein>
<keyword evidence="4" id="KW-1185">Reference proteome</keyword>
<sequence length="316" mass="37504">MDDVMKPKITVQILTFNEEKHLARCIDSVASFASQVVVIDSFSTDRTVEIAKEKGALVLQNKWLNNYAHQFNWGLDNANIESDWIMRLDADEYITPELAEEIVNKLPGLVDSVSGIYMRRRIFFLGQWMKRSGTYPMWVLRLWRNGHGRCENRWMDEHILLSQGESTRFEHDLVDDNLNDLTWWTNKHNHYATREAADLLNHKYHFTPFDERDESDGEQAMFKRWLKEKVYANIPLFVRPFIYFLYRYFIRLGFLDGRRGFMWNILQGFWYRFLVDSKMFEAEEIIKHASNKKEAAQDLVEDQWGLKPPTKTANKG</sequence>
<keyword evidence="3" id="KW-0808">Transferase</keyword>
<evidence type="ECO:0000256" key="1">
    <source>
        <dbReference type="ARBA" id="ARBA00038494"/>
    </source>
</evidence>
<evidence type="ECO:0000259" key="2">
    <source>
        <dbReference type="Pfam" id="PF00535"/>
    </source>
</evidence>
<reference evidence="4" key="1">
    <citation type="submission" date="2019-11" db="EMBL/GenBank/DDBJ databases">
        <title>Isolation and characterization of two novel species in the genus Thiomicrorhabdus.</title>
        <authorList>
            <person name="Mochizuki J."/>
            <person name="Kojima H."/>
            <person name="Fukui M."/>
        </authorList>
    </citation>
    <scope>NUCLEOTIDE SEQUENCE [LARGE SCALE GENOMIC DNA]</scope>
    <source>
        <strain evidence="4">AkT22</strain>
    </source>
</reference>
<dbReference type="EMBL" id="AP021888">
    <property type="protein sequence ID" value="BBP44491.1"/>
    <property type="molecule type" value="Genomic_DNA"/>
</dbReference>
<dbReference type="Gene3D" id="3.90.550.10">
    <property type="entry name" value="Spore Coat Polysaccharide Biosynthesis Protein SpsA, Chain A"/>
    <property type="match status" value="1"/>
</dbReference>